<dbReference type="SUPFAM" id="SSF50129">
    <property type="entry name" value="GroES-like"/>
    <property type="match status" value="1"/>
</dbReference>
<comment type="caution">
    <text evidence="4">The sequence shown here is derived from an EMBL/GenBank/DDBJ whole genome shotgun (WGS) entry which is preliminary data.</text>
</comment>
<keyword evidence="2" id="KW-0560">Oxidoreductase</keyword>
<dbReference type="Pfam" id="PF00107">
    <property type="entry name" value="ADH_zinc_N"/>
    <property type="match status" value="1"/>
</dbReference>
<dbReference type="Gene3D" id="3.90.180.10">
    <property type="entry name" value="Medium-chain alcohol dehydrogenases, catalytic domain"/>
    <property type="match status" value="1"/>
</dbReference>
<dbReference type="Proteomes" id="UP000578449">
    <property type="component" value="Unassembled WGS sequence"/>
</dbReference>
<sequence>MVTLPDPEPGAGEVLVEVRAAGVNRLDVLQRRGPGLLPGFALPHVPGTDVAGVVVAVGPGVATRAVGDRVVVDPSLTCGACTPCADGQSAWCTGLRVVGASRQGGYAELVAVPETHVHAVPQHIGMEEAAAVPTVYGMAWQALMVRGGLRAGETLLVHGAGSGITIAATQIARRSGARVIVTSGSDEKLAKAAKLGVDATVNHRREDLAARVRELTDGRGADIVLDHVGPALFQPSLAALRLRGRMVFCGNTTGPTAEFSLVDAYHRGLTLIGSESYDRPAFGEMLEWYWSAGCEAVIDSVFPLEEAAEAHRRLEGGESFGKILLTP</sequence>
<dbReference type="InterPro" id="IPR011032">
    <property type="entry name" value="GroES-like_sf"/>
</dbReference>
<organism evidence="4 5">
    <name type="scientific">Thermocatellispora tengchongensis</name>
    <dbReference type="NCBI Taxonomy" id="1073253"/>
    <lineage>
        <taxon>Bacteria</taxon>
        <taxon>Bacillati</taxon>
        <taxon>Actinomycetota</taxon>
        <taxon>Actinomycetes</taxon>
        <taxon>Streptosporangiales</taxon>
        <taxon>Streptosporangiaceae</taxon>
        <taxon>Thermocatellispora</taxon>
    </lineage>
</organism>
<dbReference type="GO" id="GO:0070402">
    <property type="term" value="F:NADPH binding"/>
    <property type="evidence" value="ECO:0007669"/>
    <property type="project" value="TreeGrafter"/>
</dbReference>
<dbReference type="GO" id="GO:0016651">
    <property type="term" value="F:oxidoreductase activity, acting on NAD(P)H"/>
    <property type="evidence" value="ECO:0007669"/>
    <property type="project" value="TreeGrafter"/>
</dbReference>
<name>A0A840NVZ3_9ACTN</name>
<accession>A0A840NVZ3</accession>
<gene>
    <name evidence="4" type="ORF">HNP84_000667</name>
</gene>
<evidence type="ECO:0000256" key="2">
    <source>
        <dbReference type="ARBA" id="ARBA00023002"/>
    </source>
</evidence>
<dbReference type="SUPFAM" id="SSF51735">
    <property type="entry name" value="NAD(P)-binding Rossmann-fold domains"/>
    <property type="match status" value="1"/>
</dbReference>
<keyword evidence="1" id="KW-0521">NADP</keyword>
<evidence type="ECO:0000313" key="4">
    <source>
        <dbReference type="EMBL" id="MBB5130979.1"/>
    </source>
</evidence>
<feature type="domain" description="Enoyl reductase (ER)" evidence="3">
    <location>
        <begin position="2"/>
        <end position="325"/>
    </location>
</feature>
<dbReference type="AlphaFoldDB" id="A0A840NVZ3"/>
<evidence type="ECO:0000259" key="3">
    <source>
        <dbReference type="SMART" id="SM00829"/>
    </source>
</evidence>
<dbReference type="PANTHER" id="PTHR48106:SF8">
    <property type="entry name" value="OS02G0805600 PROTEIN"/>
    <property type="match status" value="1"/>
</dbReference>
<reference evidence="4 5" key="1">
    <citation type="submission" date="2020-08" db="EMBL/GenBank/DDBJ databases">
        <title>Genomic Encyclopedia of Type Strains, Phase IV (KMG-IV): sequencing the most valuable type-strain genomes for metagenomic binning, comparative biology and taxonomic classification.</title>
        <authorList>
            <person name="Goeker M."/>
        </authorList>
    </citation>
    <scope>NUCLEOTIDE SEQUENCE [LARGE SCALE GENOMIC DNA]</scope>
    <source>
        <strain evidence="4 5">DSM 45615</strain>
    </source>
</reference>
<dbReference type="InterPro" id="IPR020843">
    <property type="entry name" value="ER"/>
</dbReference>
<protein>
    <submittedName>
        <fullName evidence="4">NADPH:quinone reductase-like Zn-dependent oxidoreductase</fullName>
    </submittedName>
</protein>
<dbReference type="InterPro" id="IPR036291">
    <property type="entry name" value="NAD(P)-bd_dom_sf"/>
</dbReference>
<dbReference type="PANTHER" id="PTHR48106">
    <property type="entry name" value="QUINONE OXIDOREDUCTASE PIG3-RELATED"/>
    <property type="match status" value="1"/>
</dbReference>
<keyword evidence="5" id="KW-1185">Reference proteome</keyword>
<proteinExistence type="predicted"/>
<dbReference type="Pfam" id="PF08240">
    <property type="entry name" value="ADH_N"/>
    <property type="match status" value="1"/>
</dbReference>
<dbReference type="SMART" id="SM00829">
    <property type="entry name" value="PKS_ER"/>
    <property type="match status" value="1"/>
</dbReference>
<evidence type="ECO:0000313" key="5">
    <source>
        <dbReference type="Proteomes" id="UP000578449"/>
    </source>
</evidence>
<dbReference type="RefSeq" id="WP_221335749.1">
    <property type="nucleotide sequence ID" value="NZ_BAABIX010000013.1"/>
</dbReference>
<dbReference type="InterPro" id="IPR013149">
    <property type="entry name" value="ADH-like_C"/>
</dbReference>
<dbReference type="InterPro" id="IPR013154">
    <property type="entry name" value="ADH-like_N"/>
</dbReference>
<evidence type="ECO:0000256" key="1">
    <source>
        <dbReference type="ARBA" id="ARBA00022857"/>
    </source>
</evidence>
<dbReference type="EMBL" id="JACHGN010000001">
    <property type="protein sequence ID" value="MBB5130979.1"/>
    <property type="molecule type" value="Genomic_DNA"/>
</dbReference>